<sequence>MTTSSATPAPSASQQSGKIADPTVGHEVIVGLVIFFLLLTVIPLKRRRKKRALHAPPVQRREARRKLGHVAEKEDGWFDNAECAICLAPLITYITPERTGTGTVDGETQPSPDSQHRPIVYTEEVLMLRVCQHAFHGSCLTSWFLIERYDCPICRLTYFRHGKRQLLGLPERCRRLLREMTERANNEAH</sequence>
<dbReference type="Pfam" id="PF13639">
    <property type="entry name" value="zf-RING_2"/>
    <property type="match status" value="1"/>
</dbReference>
<dbReference type="GO" id="GO:0008270">
    <property type="term" value="F:zinc ion binding"/>
    <property type="evidence" value="ECO:0007669"/>
    <property type="project" value="UniProtKB-KW"/>
</dbReference>
<protein>
    <recommendedName>
        <fullName evidence="10">RING-type domain-containing protein</fullName>
    </recommendedName>
</protein>
<evidence type="ECO:0000256" key="9">
    <source>
        <dbReference type="SAM" id="Phobius"/>
    </source>
</evidence>
<keyword evidence="6 9" id="KW-1133">Transmembrane helix</keyword>
<organism evidence="11 12">
    <name type="scientific">Byssothecium circinans</name>
    <dbReference type="NCBI Taxonomy" id="147558"/>
    <lineage>
        <taxon>Eukaryota</taxon>
        <taxon>Fungi</taxon>
        <taxon>Dikarya</taxon>
        <taxon>Ascomycota</taxon>
        <taxon>Pezizomycotina</taxon>
        <taxon>Dothideomycetes</taxon>
        <taxon>Pleosporomycetidae</taxon>
        <taxon>Pleosporales</taxon>
        <taxon>Massarineae</taxon>
        <taxon>Massarinaceae</taxon>
        <taxon>Byssothecium</taxon>
    </lineage>
</organism>
<dbReference type="SUPFAM" id="SSF57850">
    <property type="entry name" value="RING/U-box"/>
    <property type="match status" value="1"/>
</dbReference>
<feature type="transmembrane region" description="Helical" evidence="9">
    <location>
        <begin position="24"/>
        <end position="44"/>
    </location>
</feature>
<evidence type="ECO:0000256" key="1">
    <source>
        <dbReference type="ARBA" id="ARBA00004370"/>
    </source>
</evidence>
<reference evidence="11" key="1">
    <citation type="journal article" date="2020" name="Stud. Mycol.">
        <title>101 Dothideomycetes genomes: a test case for predicting lifestyles and emergence of pathogens.</title>
        <authorList>
            <person name="Haridas S."/>
            <person name="Albert R."/>
            <person name="Binder M."/>
            <person name="Bloem J."/>
            <person name="Labutti K."/>
            <person name="Salamov A."/>
            <person name="Andreopoulos B."/>
            <person name="Baker S."/>
            <person name="Barry K."/>
            <person name="Bills G."/>
            <person name="Bluhm B."/>
            <person name="Cannon C."/>
            <person name="Castanera R."/>
            <person name="Culley D."/>
            <person name="Daum C."/>
            <person name="Ezra D."/>
            <person name="Gonzalez J."/>
            <person name="Henrissat B."/>
            <person name="Kuo A."/>
            <person name="Liang C."/>
            <person name="Lipzen A."/>
            <person name="Lutzoni F."/>
            <person name="Magnuson J."/>
            <person name="Mondo S."/>
            <person name="Nolan M."/>
            <person name="Ohm R."/>
            <person name="Pangilinan J."/>
            <person name="Park H.-J."/>
            <person name="Ramirez L."/>
            <person name="Alfaro M."/>
            <person name="Sun H."/>
            <person name="Tritt A."/>
            <person name="Yoshinaga Y."/>
            <person name="Zwiers L.-H."/>
            <person name="Turgeon B."/>
            <person name="Goodwin S."/>
            <person name="Spatafora J."/>
            <person name="Crous P."/>
            <person name="Grigoriev I."/>
        </authorList>
    </citation>
    <scope>NUCLEOTIDE SEQUENCE</scope>
    <source>
        <strain evidence="11">CBS 675.92</strain>
    </source>
</reference>
<keyword evidence="12" id="KW-1185">Reference proteome</keyword>
<dbReference type="EMBL" id="ML977002">
    <property type="protein sequence ID" value="KAF1953758.1"/>
    <property type="molecule type" value="Genomic_DNA"/>
</dbReference>
<dbReference type="Proteomes" id="UP000800035">
    <property type="component" value="Unassembled WGS sequence"/>
</dbReference>
<evidence type="ECO:0000313" key="12">
    <source>
        <dbReference type="Proteomes" id="UP000800035"/>
    </source>
</evidence>
<keyword evidence="3" id="KW-0479">Metal-binding</keyword>
<comment type="subcellular location">
    <subcellularLocation>
        <location evidence="1">Membrane</location>
    </subcellularLocation>
</comment>
<dbReference type="Gene3D" id="3.30.40.10">
    <property type="entry name" value="Zinc/RING finger domain, C3HC4 (zinc finger)"/>
    <property type="match status" value="1"/>
</dbReference>
<dbReference type="OrthoDB" id="8062037at2759"/>
<keyword evidence="5" id="KW-0862">Zinc</keyword>
<evidence type="ECO:0000256" key="5">
    <source>
        <dbReference type="ARBA" id="ARBA00022833"/>
    </source>
</evidence>
<dbReference type="AlphaFoldDB" id="A0A6A5TMX7"/>
<dbReference type="PANTHER" id="PTHR46539">
    <property type="entry name" value="E3 UBIQUITIN-PROTEIN LIGASE ATL42"/>
    <property type="match status" value="1"/>
</dbReference>
<evidence type="ECO:0000256" key="7">
    <source>
        <dbReference type="ARBA" id="ARBA00023136"/>
    </source>
</evidence>
<proteinExistence type="predicted"/>
<dbReference type="InterPro" id="IPR013083">
    <property type="entry name" value="Znf_RING/FYVE/PHD"/>
</dbReference>
<dbReference type="PANTHER" id="PTHR46539:SF1">
    <property type="entry name" value="E3 UBIQUITIN-PROTEIN LIGASE ATL42"/>
    <property type="match status" value="1"/>
</dbReference>
<evidence type="ECO:0000256" key="8">
    <source>
        <dbReference type="PROSITE-ProRule" id="PRU00175"/>
    </source>
</evidence>
<evidence type="ECO:0000256" key="3">
    <source>
        <dbReference type="ARBA" id="ARBA00022723"/>
    </source>
</evidence>
<keyword evidence="2 9" id="KW-0812">Transmembrane</keyword>
<evidence type="ECO:0000256" key="4">
    <source>
        <dbReference type="ARBA" id="ARBA00022771"/>
    </source>
</evidence>
<evidence type="ECO:0000313" key="11">
    <source>
        <dbReference type="EMBL" id="KAF1953758.1"/>
    </source>
</evidence>
<dbReference type="GO" id="GO:0016020">
    <property type="term" value="C:membrane"/>
    <property type="evidence" value="ECO:0007669"/>
    <property type="project" value="UniProtKB-SubCell"/>
</dbReference>
<evidence type="ECO:0000256" key="6">
    <source>
        <dbReference type="ARBA" id="ARBA00022989"/>
    </source>
</evidence>
<keyword evidence="7 9" id="KW-0472">Membrane</keyword>
<evidence type="ECO:0000256" key="2">
    <source>
        <dbReference type="ARBA" id="ARBA00022692"/>
    </source>
</evidence>
<evidence type="ECO:0000259" key="10">
    <source>
        <dbReference type="PROSITE" id="PS50089"/>
    </source>
</evidence>
<gene>
    <name evidence="11" type="ORF">CC80DRAFT_506950</name>
</gene>
<dbReference type="SMART" id="SM00184">
    <property type="entry name" value="RING"/>
    <property type="match status" value="1"/>
</dbReference>
<dbReference type="InterPro" id="IPR001841">
    <property type="entry name" value="Znf_RING"/>
</dbReference>
<name>A0A6A5TMX7_9PLEO</name>
<keyword evidence="4 8" id="KW-0863">Zinc-finger</keyword>
<accession>A0A6A5TMX7</accession>
<dbReference type="PROSITE" id="PS50089">
    <property type="entry name" value="ZF_RING_2"/>
    <property type="match status" value="1"/>
</dbReference>
<feature type="domain" description="RING-type" evidence="10">
    <location>
        <begin position="83"/>
        <end position="155"/>
    </location>
</feature>